<feature type="chain" id="PRO_5037509997" evidence="1">
    <location>
        <begin position="20"/>
        <end position="253"/>
    </location>
</feature>
<dbReference type="AlphaFoldDB" id="A0A934VAQ0"/>
<dbReference type="PRINTS" id="PR00834">
    <property type="entry name" value="PROTEASES2C"/>
</dbReference>
<proteinExistence type="predicted"/>
<dbReference type="Gene3D" id="2.40.10.10">
    <property type="entry name" value="Trypsin-like serine proteases"/>
    <property type="match status" value="2"/>
</dbReference>
<dbReference type="PROSITE" id="PS51257">
    <property type="entry name" value="PROKAR_LIPOPROTEIN"/>
    <property type="match status" value="1"/>
</dbReference>
<evidence type="ECO:0000256" key="1">
    <source>
        <dbReference type="SAM" id="SignalP"/>
    </source>
</evidence>
<dbReference type="PANTHER" id="PTHR43019:SF23">
    <property type="entry name" value="PROTEASE DO-LIKE 5, CHLOROPLASTIC"/>
    <property type="match status" value="1"/>
</dbReference>
<dbReference type="InterPro" id="IPR009003">
    <property type="entry name" value="Peptidase_S1_PA"/>
</dbReference>
<dbReference type="InterPro" id="IPR043504">
    <property type="entry name" value="Peptidase_S1_PA_chymotrypsin"/>
</dbReference>
<accession>A0A934VAQ0</accession>
<dbReference type="EMBL" id="JAENIK010000011">
    <property type="protein sequence ID" value="MBK1816428.1"/>
    <property type="molecule type" value="Genomic_DNA"/>
</dbReference>
<dbReference type="Pfam" id="PF13365">
    <property type="entry name" value="Trypsin_2"/>
    <property type="match status" value="1"/>
</dbReference>
<dbReference type="Proteomes" id="UP000600139">
    <property type="component" value="Unassembled WGS sequence"/>
</dbReference>
<keyword evidence="1" id="KW-0732">Signal</keyword>
<gene>
    <name evidence="2" type="ORF">JIN84_12445</name>
</gene>
<evidence type="ECO:0000313" key="3">
    <source>
        <dbReference type="Proteomes" id="UP000600139"/>
    </source>
</evidence>
<protein>
    <submittedName>
        <fullName evidence="2">Trypsin-like peptidase domain-containing protein</fullName>
    </submittedName>
</protein>
<name>A0A934VAQ0_9BACT</name>
<sequence length="253" mass="27506">MDKFFRMAGVLLAGLLAQACSVSPPPDTVAPNRTTRQMVMERVSAVVVTDQGSLDRWVNRNFSTSQAPGDADGGSAAPITPDGYFLTADHVLAHMADRNVFIIYGQGGRLAPARARVVWRSEHDDLALLHIPVKTPYFYEWTQPDKWLPEGTRVMHGGIATGFSSGDGKLGTTLAPQGGLTRNRRFKIDIPLQPGDSGGPVVDAYGRLVGINSAVEFLVPMETAFFIDSEGNRPNTRSIESLIRQDRLRNGEG</sequence>
<reference evidence="2" key="1">
    <citation type="submission" date="2021-01" db="EMBL/GenBank/DDBJ databases">
        <title>Modified the classification status of verrucomicrobia.</title>
        <authorList>
            <person name="Feng X."/>
        </authorList>
    </citation>
    <scope>NUCLEOTIDE SEQUENCE</scope>
    <source>
        <strain evidence="2">JCM 18052</strain>
    </source>
</reference>
<feature type="signal peptide" evidence="1">
    <location>
        <begin position="1"/>
        <end position="19"/>
    </location>
</feature>
<dbReference type="RefSeq" id="WP_200351363.1">
    <property type="nucleotide sequence ID" value="NZ_BAABHZ010000006.1"/>
</dbReference>
<dbReference type="PANTHER" id="PTHR43019">
    <property type="entry name" value="SERINE ENDOPROTEASE DEGS"/>
    <property type="match status" value="1"/>
</dbReference>
<dbReference type="InterPro" id="IPR001940">
    <property type="entry name" value="Peptidase_S1C"/>
</dbReference>
<organism evidence="2 3">
    <name type="scientific">Luteolibacter yonseiensis</name>
    <dbReference type="NCBI Taxonomy" id="1144680"/>
    <lineage>
        <taxon>Bacteria</taxon>
        <taxon>Pseudomonadati</taxon>
        <taxon>Verrucomicrobiota</taxon>
        <taxon>Verrucomicrobiia</taxon>
        <taxon>Verrucomicrobiales</taxon>
        <taxon>Verrucomicrobiaceae</taxon>
        <taxon>Luteolibacter</taxon>
    </lineage>
</organism>
<evidence type="ECO:0000313" key="2">
    <source>
        <dbReference type="EMBL" id="MBK1816428.1"/>
    </source>
</evidence>
<dbReference type="SUPFAM" id="SSF50494">
    <property type="entry name" value="Trypsin-like serine proteases"/>
    <property type="match status" value="1"/>
</dbReference>
<dbReference type="GO" id="GO:0006508">
    <property type="term" value="P:proteolysis"/>
    <property type="evidence" value="ECO:0007669"/>
    <property type="project" value="InterPro"/>
</dbReference>
<keyword evidence="3" id="KW-1185">Reference proteome</keyword>
<comment type="caution">
    <text evidence="2">The sequence shown here is derived from an EMBL/GenBank/DDBJ whole genome shotgun (WGS) entry which is preliminary data.</text>
</comment>
<dbReference type="GO" id="GO:0004252">
    <property type="term" value="F:serine-type endopeptidase activity"/>
    <property type="evidence" value="ECO:0007669"/>
    <property type="project" value="InterPro"/>
</dbReference>